<feature type="compositionally biased region" description="Low complexity" evidence="1">
    <location>
        <begin position="53"/>
        <end position="69"/>
    </location>
</feature>
<protein>
    <submittedName>
        <fullName evidence="2">Uncharacterized protein</fullName>
    </submittedName>
</protein>
<gene>
    <name evidence="2" type="ORF">G7Y31_02945</name>
</gene>
<dbReference type="RefSeq" id="WP_165008492.1">
    <property type="nucleotide sequence ID" value="NZ_CP064954.1"/>
</dbReference>
<dbReference type="AlphaFoldDB" id="A0A7T0KFN7"/>
<keyword evidence="3" id="KW-1185">Reference proteome</keyword>
<organism evidence="2 3">
    <name type="scientific">Corynebacterium lizhenjunii</name>
    <dbReference type="NCBI Taxonomy" id="2709394"/>
    <lineage>
        <taxon>Bacteria</taxon>
        <taxon>Bacillati</taxon>
        <taxon>Actinomycetota</taxon>
        <taxon>Actinomycetes</taxon>
        <taxon>Mycobacteriales</taxon>
        <taxon>Corynebacteriaceae</taxon>
        <taxon>Corynebacterium</taxon>
    </lineage>
</organism>
<dbReference type="KEGG" id="cliz:G7Y31_02945"/>
<evidence type="ECO:0000313" key="2">
    <source>
        <dbReference type="EMBL" id="QPK79679.1"/>
    </source>
</evidence>
<dbReference type="Proteomes" id="UP000594681">
    <property type="component" value="Chromosome"/>
</dbReference>
<dbReference type="EMBL" id="CP064954">
    <property type="protein sequence ID" value="QPK79679.1"/>
    <property type="molecule type" value="Genomic_DNA"/>
</dbReference>
<accession>A0A7T0KFN7</accession>
<evidence type="ECO:0000313" key="3">
    <source>
        <dbReference type="Proteomes" id="UP000594681"/>
    </source>
</evidence>
<name>A0A7T0KFN7_9CORY</name>
<evidence type="ECO:0000256" key="1">
    <source>
        <dbReference type="SAM" id="MobiDB-lite"/>
    </source>
</evidence>
<sequence length="82" mass="8961">MEFRREPNPNRNHPTHCPYCASTALFPDTEGDFAWNCRECLRVFSVLFHGQNAAPAPAAPAPSSAQALADSLRRRGHTPGGN</sequence>
<reference evidence="2 3" key="1">
    <citation type="submission" date="2020-11" db="EMBL/GenBank/DDBJ databases">
        <title>Corynebacterium sp. ZJ-599.</title>
        <authorList>
            <person name="Zhou J."/>
        </authorList>
    </citation>
    <scope>NUCLEOTIDE SEQUENCE [LARGE SCALE GENOMIC DNA]</scope>
    <source>
        <strain evidence="2 3">ZJ-599</strain>
    </source>
</reference>
<feature type="region of interest" description="Disordered" evidence="1">
    <location>
        <begin position="53"/>
        <end position="82"/>
    </location>
</feature>
<proteinExistence type="predicted"/>